<dbReference type="Gene3D" id="2.40.420.20">
    <property type="match status" value="1"/>
</dbReference>
<feature type="signal peptide" evidence="2">
    <location>
        <begin position="1"/>
        <end position="30"/>
    </location>
</feature>
<dbReference type="GO" id="GO:0060003">
    <property type="term" value="P:copper ion export"/>
    <property type="evidence" value="ECO:0007669"/>
    <property type="project" value="TreeGrafter"/>
</dbReference>
<evidence type="ECO:0000259" key="3">
    <source>
        <dbReference type="Pfam" id="PF25919"/>
    </source>
</evidence>
<accession>A0A3D8J8B8</accession>
<dbReference type="RefSeq" id="WP_104762581.1">
    <property type="nucleotide sequence ID" value="NZ_FZPM01000005.1"/>
</dbReference>
<name>A0A3D8J8B8_9HELI</name>
<dbReference type="GO" id="GO:0046914">
    <property type="term" value="F:transition metal ion binding"/>
    <property type="evidence" value="ECO:0007669"/>
    <property type="project" value="TreeGrafter"/>
</dbReference>
<dbReference type="PANTHER" id="PTHR30097:SF15">
    <property type="entry name" value="CATION EFFLUX SYSTEM PROTEIN CUSB"/>
    <property type="match status" value="1"/>
</dbReference>
<dbReference type="GO" id="GO:0015679">
    <property type="term" value="P:plasma membrane copper ion transport"/>
    <property type="evidence" value="ECO:0007669"/>
    <property type="project" value="TreeGrafter"/>
</dbReference>
<feature type="chain" id="PRO_5017764240" evidence="2">
    <location>
        <begin position="31"/>
        <end position="369"/>
    </location>
</feature>
<keyword evidence="5" id="KW-1185">Reference proteome</keyword>
<protein>
    <submittedName>
        <fullName evidence="4">Hemolysin D</fullName>
    </submittedName>
</protein>
<dbReference type="PANTHER" id="PTHR30097">
    <property type="entry name" value="CATION EFFLUX SYSTEM PROTEIN CUSB"/>
    <property type="match status" value="1"/>
</dbReference>
<comment type="caution">
    <text evidence="4">The sequence shown here is derived from an EMBL/GenBank/DDBJ whole genome shotgun (WGS) entry which is preliminary data.</text>
</comment>
<dbReference type="SUPFAM" id="SSF111369">
    <property type="entry name" value="HlyD-like secretion proteins"/>
    <property type="match status" value="1"/>
</dbReference>
<dbReference type="EMBL" id="NXLW01000001">
    <property type="protein sequence ID" value="RDU73749.1"/>
    <property type="molecule type" value="Genomic_DNA"/>
</dbReference>
<evidence type="ECO:0000313" key="4">
    <source>
        <dbReference type="EMBL" id="RDU73749.1"/>
    </source>
</evidence>
<dbReference type="OrthoDB" id="9806939at2"/>
<reference evidence="4 5" key="1">
    <citation type="submission" date="2018-04" db="EMBL/GenBank/DDBJ databases">
        <title>Novel Campyloabacter and Helicobacter Species and Strains.</title>
        <authorList>
            <person name="Mannion A.J."/>
            <person name="Shen Z."/>
            <person name="Fox J.G."/>
        </authorList>
    </citation>
    <scope>NUCLEOTIDE SEQUENCE [LARGE SCALE GENOMIC DNA]</scope>
    <source>
        <strain evidence="4 5">MIT 97-5075</strain>
    </source>
</reference>
<evidence type="ECO:0000256" key="2">
    <source>
        <dbReference type="SAM" id="SignalP"/>
    </source>
</evidence>
<organism evidence="4 5">
    <name type="scientific">Helicobacter aurati</name>
    <dbReference type="NCBI Taxonomy" id="137778"/>
    <lineage>
        <taxon>Bacteria</taxon>
        <taxon>Pseudomonadati</taxon>
        <taxon>Campylobacterota</taxon>
        <taxon>Epsilonproteobacteria</taxon>
        <taxon>Campylobacterales</taxon>
        <taxon>Helicobacteraceae</taxon>
        <taxon>Helicobacter</taxon>
    </lineage>
</organism>
<dbReference type="Gene3D" id="2.40.30.170">
    <property type="match status" value="1"/>
</dbReference>
<sequence>MRQYFHLCRSFIFCSMLGYSLHAVSYVAYAEADSLHDVQNANTKLHQLDSIQAQDSKKYSVKIQKKEKKQDIFSFPTIKVSRLTIADSRRYYGTIQEDESRVYSLSVRADGFIEKLFVSQIYAPVKAQQPLFSFYAPEIVDAQSEFLATLPHSHLAQQKLLLLGVDSKEIARLRSSRKINNAVTFYAPFDGVVFAKNVNRGSGVKKGDEVFRIIDISTLWVIASINQEDLPFIRQNDNRTYVQIEGYQGKVAVTLDRIYPNIVDNFVRVRFVLPNNDFTFFPNAFAQVTIESSPKERLILPKNAVLFKNNKYFVFLNDDGEFIPQEIQARRILGTRFYEIIDGLEEGQSVIKDALFIVDSDAQNNGWFE</sequence>
<evidence type="ECO:0000256" key="1">
    <source>
        <dbReference type="ARBA" id="ARBA00022448"/>
    </source>
</evidence>
<dbReference type="Proteomes" id="UP000256424">
    <property type="component" value="Unassembled WGS sequence"/>
</dbReference>
<keyword evidence="1" id="KW-0813">Transport</keyword>
<proteinExistence type="predicted"/>
<evidence type="ECO:0000313" key="5">
    <source>
        <dbReference type="Proteomes" id="UP000256424"/>
    </source>
</evidence>
<dbReference type="Pfam" id="PF25919">
    <property type="entry name" value="BSH_CusB"/>
    <property type="match status" value="1"/>
</dbReference>
<dbReference type="GO" id="GO:0030288">
    <property type="term" value="C:outer membrane-bounded periplasmic space"/>
    <property type="evidence" value="ECO:0007669"/>
    <property type="project" value="TreeGrafter"/>
</dbReference>
<feature type="domain" description="CusB-like barrel-sandwich hybrid" evidence="3">
    <location>
        <begin position="105"/>
        <end position="213"/>
    </location>
</feature>
<keyword evidence="2" id="KW-0732">Signal</keyword>
<dbReference type="InterPro" id="IPR058790">
    <property type="entry name" value="BSH_CusB"/>
</dbReference>
<dbReference type="AlphaFoldDB" id="A0A3D8J8B8"/>
<dbReference type="InterPro" id="IPR051909">
    <property type="entry name" value="MFP_Cation_Efflux"/>
</dbReference>
<gene>
    <name evidence="4" type="ORF">CQA66_00765</name>
</gene>